<dbReference type="AlphaFoldDB" id="A0A0M5KYM4"/>
<keyword evidence="6" id="KW-1185">Reference proteome</keyword>
<evidence type="ECO:0000313" key="5">
    <source>
        <dbReference type="EMBL" id="ALE02116.1"/>
    </source>
</evidence>
<evidence type="ECO:0000256" key="3">
    <source>
        <dbReference type="ARBA" id="ARBA00032446"/>
    </source>
</evidence>
<protein>
    <recommendedName>
        <fullName evidence="2">tRNA threonylcarbamoyladenosine biosynthesis protein TsaB</fullName>
    </recommendedName>
    <alternativeName>
        <fullName evidence="3">t(6)A37 threonylcarbamoyladenosine biosynthesis protein TsaB</fullName>
    </alternativeName>
</protein>
<evidence type="ECO:0000259" key="4">
    <source>
        <dbReference type="Pfam" id="PF00814"/>
    </source>
</evidence>
<dbReference type="InterPro" id="IPR043129">
    <property type="entry name" value="ATPase_NBD"/>
</dbReference>
<proteinExistence type="inferred from homology"/>
<dbReference type="NCBIfam" id="TIGR03725">
    <property type="entry name" value="T6A_YeaZ"/>
    <property type="match status" value="1"/>
</dbReference>
<sequence>MMNLLAIDTCTEIASVTLMTKESRVSRVLSGIQKSSGHILKLCDEVFQETGTLIKDVDSIIFTKGPGAFTGVRMCVGVVQGLSMSCNIPTIGFSTLELLGFRASQILSSEKIAVALDARMGEVYWAIYNQGKISKLRICNPNDVDILDTNYIGVGTGWDAYGDMLSSASGVIETDLTIFPESSSLIDLALESFSRGETSDFELPQPIYLRNNVAQKSLK</sequence>
<dbReference type="STRING" id="1125411.W908_05955"/>
<dbReference type="PATRIC" id="fig|1125411.7.peg.1173"/>
<dbReference type="EMBL" id="CP006911">
    <property type="protein sequence ID" value="ALE02116.1"/>
    <property type="molecule type" value="Genomic_DNA"/>
</dbReference>
<dbReference type="Pfam" id="PF00814">
    <property type="entry name" value="TsaD"/>
    <property type="match status" value="1"/>
</dbReference>
<dbReference type="CDD" id="cd24032">
    <property type="entry name" value="ASKHA_NBD_TsaB"/>
    <property type="match status" value="1"/>
</dbReference>
<dbReference type="KEGG" id="tsn:W908_05955"/>
<organism evidence="5 6">
    <name type="scientific">Candidatus Pseudothioglobus singularis PS1</name>
    <dbReference type="NCBI Taxonomy" id="1125411"/>
    <lineage>
        <taxon>Bacteria</taxon>
        <taxon>Pseudomonadati</taxon>
        <taxon>Pseudomonadota</taxon>
        <taxon>Gammaproteobacteria</taxon>
        <taxon>Candidatus Pseudothioglobaceae</taxon>
        <taxon>Candidatus Pseudothioglobus</taxon>
    </lineage>
</organism>
<name>A0A0M5KYM4_9GAMM</name>
<dbReference type="Gene3D" id="3.30.420.40">
    <property type="match status" value="2"/>
</dbReference>
<evidence type="ECO:0000313" key="6">
    <source>
        <dbReference type="Proteomes" id="UP000068905"/>
    </source>
</evidence>
<feature type="domain" description="Gcp-like" evidence="4">
    <location>
        <begin position="36"/>
        <end position="130"/>
    </location>
</feature>
<evidence type="ECO:0000256" key="2">
    <source>
        <dbReference type="ARBA" id="ARBA00019012"/>
    </source>
</evidence>
<reference evidence="5 6" key="1">
    <citation type="journal article" date="2015" name="Genome Announc.">
        <title>Genome Sequence of 'Candidatus Thioglobus singularis' Strain PS1, a Mixotroph from the SUP05 Clade of Marine Gammaproteobacteria.</title>
        <authorList>
            <person name="Marshall K.T."/>
            <person name="Morris R.M."/>
        </authorList>
    </citation>
    <scope>NUCLEOTIDE SEQUENCE [LARGE SCALE GENOMIC DNA]</scope>
    <source>
        <strain evidence="5 6">PS1</strain>
    </source>
</reference>
<comment type="similarity">
    <text evidence="1">Belongs to the KAE1 / TsaD family. TsaB subfamily.</text>
</comment>
<dbReference type="Proteomes" id="UP000068905">
    <property type="component" value="Chromosome"/>
</dbReference>
<dbReference type="SUPFAM" id="SSF53067">
    <property type="entry name" value="Actin-like ATPase domain"/>
    <property type="match status" value="2"/>
</dbReference>
<dbReference type="InterPro" id="IPR022496">
    <property type="entry name" value="T6A_TsaB"/>
</dbReference>
<gene>
    <name evidence="5" type="ORF">W908_05955</name>
</gene>
<dbReference type="InterPro" id="IPR000905">
    <property type="entry name" value="Gcp-like_dom"/>
</dbReference>
<evidence type="ECO:0000256" key="1">
    <source>
        <dbReference type="ARBA" id="ARBA00010493"/>
    </source>
</evidence>
<dbReference type="GO" id="GO:0002949">
    <property type="term" value="P:tRNA threonylcarbamoyladenosine modification"/>
    <property type="evidence" value="ECO:0007669"/>
    <property type="project" value="InterPro"/>
</dbReference>
<accession>A0A0M5KYM4</accession>